<dbReference type="Gene3D" id="2.60.120.10">
    <property type="entry name" value="Jelly Rolls"/>
    <property type="match status" value="1"/>
</dbReference>
<keyword evidence="1" id="KW-0238">DNA-binding</keyword>
<organism evidence="3 4">
    <name type="scientific">Halonatronomonas betaini</name>
    <dbReference type="NCBI Taxonomy" id="2778430"/>
    <lineage>
        <taxon>Bacteria</taxon>
        <taxon>Bacillati</taxon>
        <taxon>Bacillota</taxon>
        <taxon>Clostridia</taxon>
        <taxon>Halanaerobiales</taxon>
        <taxon>Halarsenatibacteraceae</taxon>
        <taxon>Halonatronomonas</taxon>
    </lineage>
</organism>
<dbReference type="GO" id="GO:0003677">
    <property type="term" value="F:DNA binding"/>
    <property type="evidence" value="ECO:0007669"/>
    <property type="project" value="UniProtKB-KW"/>
</dbReference>
<proteinExistence type="predicted"/>
<dbReference type="InterPro" id="IPR014710">
    <property type="entry name" value="RmlC-like_jellyroll"/>
</dbReference>
<dbReference type="SUPFAM" id="SSF47413">
    <property type="entry name" value="lambda repressor-like DNA-binding domains"/>
    <property type="match status" value="1"/>
</dbReference>
<dbReference type="CDD" id="cd00093">
    <property type="entry name" value="HTH_XRE"/>
    <property type="match status" value="1"/>
</dbReference>
<protein>
    <submittedName>
        <fullName evidence="3">Cupin domain-containing protein</fullName>
    </submittedName>
</protein>
<dbReference type="GO" id="GO:0005829">
    <property type="term" value="C:cytosol"/>
    <property type="evidence" value="ECO:0007669"/>
    <property type="project" value="TreeGrafter"/>
</dbReference>
<dbReference type="GO" id="GO:0003700">
    <property type="term" value="F:DNA-binding transcription factor activity"/>
    <property type="evidence" value="ECO:0007669"/>
    <property type="project" value="TreeGrafter"/>
</dbReference>
<dbReference type="CDD" id="cd02209">
    <property type="entry name" value="cupin_XRE_C"/>
    <property type="match status" value="1"/>
</dbReference>
<dbReference type="RefSeq" id="WP_270455211.1">
    <property type="nucleotide sequence ID" value="NZ_JADPIE010000010.1"/>
</dbReference>
<dbReference type="SUPFAM" id="SSF51182">
    <property type="entry name" value="RmlC-like cupins"/>
    <property type="match status" value="1"/>
</dbReference>
<name>A0A931AUD6_9FIRM</name>
<dbReference type="Proteomes" id="UP000621436">
    <property type="component" value="Unassembled WGS sequence"/>
</dbReference>
<evidence type="ECO:0000256" key="1">
    <source>
        <dbReference type="ARBA" id="ARBA00023125"/>
    </source>
</evidence>
<dbReference type="InterPro" id="IPR050807">
    <property type="entry name" value="TransReg_Diox_bact_type"/>
</dbReference>
<dbReference type="InterPro" id="IPR011051">
    <property type="entry name" value="RmlC_Cupin_sf"/>
</dbReference>
<gene>
    <name evidence="3" type="ORF">I0Q91_13545</name>
</gene>
<dbReference type="Pfam" id="PF07883">
    <property type="entry name" value="Cupin_2"/>
    <property type="match status" value="1"/>
</dbReference>
<accession>A0A931AUD6</accession>
<dbReference type="AlphaFoldDB" id="A0A931AUD6"/>
<reference evidence="3" key="1">
    <citation type="submission" date="2020-11" db="EMBL/GenBank/DDBJ databases">
        <title>Halonatronomonas betainensis gen. nov., sp. nov. a novel haloalkaliphilic representative of the family Halanaerobiacae capable of betaine degradation.</title>
        <authorList>
            <person name="Boltyanskaya Y."/>
            <person name="Kevbrin V."/>
            <person name="Detkova E."/>
            <person name="Grouzdev D.S."/>
            <person name="Koziaeva V."/>
            <person name="Zhilina T."/>
        </authorList>
    </citation>
    <scope>NUCLEOTIDE SEQUENCE</scope>
    <source>
        <strain evidence="3">Z-7014</strain>
    </source>
</reference>
<evidence type="ECO:0000259" key="2">
    <source>
        <dbReference type="PROSITE" id="PS50943"/>
    </source>
</evidence>
<sequence>MKKNLKLGSKIREMRRSQNMSLAQLADKIDKTSSYLSQVERGLAEPSITALREISKALDVPIFYFLVEDEEHNAVVRKNERKQLGFPGSNSKVELISPDLNHQMEIIEVTLEPGETTVDMPLSHQGEECTLVLEGKLDIKIGDKNYILEPGDSIYYLASIPHRLLSIGDEPLVFVSAITPPNF</sequence>
<keyword evidence="4" id="KW-1185">Reference proteome</keyword>
<dbReference type="Gene3D" id="1.10.260.40">
    <property type="entry name" value="lambda repressor-like DNA-binding domains"/>
    <property type="match status" value="1"/>
</dbReference>
<dbReference type="SMART" id="SM00530">
    <property type="entry name" value="HTH_XRE"/>
    <property type="match status" value="1"/>
</dbReference>
<dbReference type="PROSITE" id="PS50943">
    <property type="entry name" value="HTH_CROC1"/>
    <property type="match status" value="1"/>
</dbReference>
<evidence type="ECO:0000313" key="3">
    <source>
        <dbReference type="EMBL" id="MBF8438111.1"/>
    </source>
</evidence>
<feature type="domain" description="HTH cro/C1-type" evidence="2">
    <location>
        <begin position="11"/>
        <end position="65"/>
    </location>
</feature>
<dbReference type="PANTHER" id="PTHR46797">
    <property type="entry name" value="HTH-TYPE TRANSCRIPTIONAL REGULATOR"/>
    <property type="match status" value="1"/>
</dbReference>
<dbReference type="InterPro" id="IPR001387">
    <property type="entry name" value="Cro/C1-type_HTH"/>
</dbReference>
<comment type="caution">
    <text evidence="3">The sequence shown here is derived from an EMBL/GenBank/DDBJ whole genome shotgun (WGS) entry which is preliminary data.</text>
</comment>
<dbReference type="Pfam" id="PF01381">
    <property type="entry name" value="HTH_3"/>
    <property type="match status" value="1"/>
</dbReference>
<dbReference type="InterPro" id="IPR010982">
    <property type="entry name" value="Lambda_DNA-bd_dom_sf"/>
</dbReference>
<dbReference type="PANTHER" id="PTHR46797:SF1">
    <property type="entry name" value="METHYLPHOSPHONATE SYNTHASE"/>
    <property type="match status" value="1"/>
</dbReference>
<dbReference type="InterPro" id="IPR013096">
    <property type="entry name" value="Cupin_2"/>
</dbReference>
<evidence type="ECO:0000313" key="4">
    <source>
        <dbReference type="Proteomes" id="UP000621436"/>
    </source>
</evidence>
<dbReference type="EMBL" id="JADPIE010000010">
    <property type="protein sequence ID" value="MBF8438111.1"/>
    <property type="molecule type" value="Genomic_DNA"/>
</dbReference>